<feature type="signal peptide" evidence="1">
    <location>
        <begin position="1"/>
        <end position="20"/>
    </location>
</feature>
<dbReference type="Pfam" id="PF00805">
    <property type="entry name" value="Pentapeptide"/>
    <property type="match status" value="2"/>
</dbReference>
<accession>A0A1H0MX48</accession>
<evidence type="ECO:0000313" key="2">
    <source>
        <dbReference type="EMBL" id="SDO84700.1"/>
    </source>
</evidence>
<dbReference type="AlphaFoldDB" id="A0A1H0MX48"/>
<proteinExistence type="predicted"/>
<evidence type="ECO:0000313" key="3">
    <source>
        <dbReference type="Proteomes" id="UP000199073"/>
    </source>
</evidence>
<dbReference type="InterPro" id="IPR001646">
    <property type="entry name" value="5peptide_repeat"/>
</dbReference>
<dbReference type="PANTHER" id="PTHR14136:SF17">
    <property type="entry name" value="BTB_POZ DOMAIN-CONTAINING PROTEIN KCTD9"/>
    <property type="match status" value="1"/>
</dbReference>
<feature type="chain" id="PRO_5011736311" evidence="1">
    <location>
        <begin position="21"/>
        <end position="284"/>
    </location>
</feature>
<dbReference type="PROSITE" id="PS51257">
    <property type="entry name" value="PROKAR_LIPOPROTEIN"/>
    <property type="match status" value="1"/>
</dbReference>
<dbReference type="SUPFAM" id="SSF141571">
    <property type="entry name" value="Pentapeptide repeat-like"/>
    <property type="match status" value="1"/>
</dbReference>
<name>A0A1H0MX48_9BACT</name>
<gene>
    <name evidence="2" type="ORF">SAMN05660330_01214</name>
</gene>
<dbReference type="InterPro" id="IPR051082">
    <property type="entry name" value="Pentapeptide-BTB/POZ_domain"/>
</dbReference>
<dbReference type="Proteomes" id="UP000199073">
    <property type="component" value="Unassembled WGS sequence"/>
</dbReference>
<dbReference type="PANTHER" id="PTHR14136">
    <property type="entry name" value="BTB_POZ DOMAIN-CONTAINING PROTEIN KCTD9"/>
    <property type="match status" value="1"/>
</dbReference>
<dbReference type="STRING" id="91360.SAMN05660330_01214"/>
<dbReference type="EMBL" id="FNJI01000006">
    <property type="protein sequence ID" value="SDO84700.1"/>
    <property type="molecule type" value="Genomic_DNA"/>
</dbReference>
<evidence type="ECO:0000256" key="1">
    <source>
        <dbReference type="SAM" id="SignalP"/>
    </source>
</evidence>
<organism evidence="2 3">
    <name type="scientific">Desulforhopalus singaporensis</name>
    <dbReference type="NCBI Taxonomy" id="91360"/>
    <lineage>
        <taxon>Bacteria</taxon>
        <taxon>Pseudomonadati</taxon>
        <taxon>Thermodesulfobacteriota</taxon>
        <taxon>Desulfobulbia</taxon>
        <taxon>Desulfobulbales</taxon>
        <taxon>Desulfocapsaceae</taxon>
        <taxon>Desulforhopalus</taxon>
    </lineage>
</organism>
<dbReference type="RefSeq" id="WP_218121721.1">
    <property type="nucleotide sequence ID" value="NZ_FNJI01000006.1"/>
</dbReference>
<dbReference type="Gene3D" id="2.160.20.80">
    <property type="entry name" value="E3 ubiquitin-protein ligase SopA"/>
    <property type="match status" value="1"/>
</dbReference>
<keyword evidence="3" id="KW-1185">Reference proteome</keyword>
<sequence>MTQKTIMCLLLAAVSSLVSCAPMTIAHFDKDNAEKLSQQQLQELLSENVVELAAADFDATLRFSADNRVAGKSRTGGEDKGKWKATDNDLLCMKFKKWYFGDEKCYQVFRTEQTKLVFFTPDGVRYYSGTMPALPGPANIDDFPPQEADLSESAPDRGQEVAGEHFTDSMADKMVRLARNCPGCKLSGVDLRGANLIGANLRGADLSFADLSRANLRRADLSGANLSGAKLLTTNLPGADLSGCNVTNADLRGANLTRAVVHDADFKGADLTGALLNSIQGTIE</sequence>
<protein>
    <submittedName>
        <fullName evidence="2">Pentapeptide repeat-containing protein</fullName>
    </submittedName>
</protein>
<keyword evidence="1" id="KW-0732">Signal</keyword>
<reference evidence="2 3" key="1">
    <citation type="submission" date="2016-10" db="EMBL/GenBank/DDBJ databases">
        <authorList>
            <person name="de Groot N.N."/>
        </authorList>
    </citation>
    <scope>NUCLEOTIDE SEQUENCE [LARGE SCALE GENOMIC DNA]</scope>
    <source>
        <strain evidence="2 3">DSM 12130</strain>
    </source>
</reference>